<organism evidence="3 4">
    <name type="scientific">Flavobacterium arundinis</name>
    <dbReference type="NCBI Taxonomy" id="3139143"/>
    <lineage>
        <taxon>Bacteria</taxon>
        <taxon>Pseudomonadati</taxon>
        <taxon>Bacteroidota</taxon>
        <taxon>Flavobacteriia</taxon>
        <taxon>Flavobacteriales</taxon>
        <taxon>Flavobacteriaceae</taxon>
        <taxon>Flavobacterium</taxon>
    </lineage>
</organism>
<accession>A0ABU9HYR2</accession>
<feature type="domain" description="Outer membrane protein beta-barrel" evidence="2">
    <location>
        <begin position="18"/>
        <end position="160"/>
    </location>
</feature>
<evidence type="ECO:0000313" key="3">
    <source>
        <dbReference type="EMBL" id="MEL1245315.1"/>
    </source>
</evidence>
<dbReference type="SUPFAM" id="SSF56925">
    <property type="entry name" value="OMPA-like"/>
    <property type="match status" value="1"/>
</dbReference>
<feature type="chain" id="PRO_5045688158" evidence="1">
    <location>
        <begin position="20"/>
        <end position="182"/>
    </location>
</feature>
<dbReference type="Pfam" id="PF13568">
    <property type="entry name" value="OMP_b-brl_2"/>
    <property type="match status" value="1"/>
</dbReference>
<feature type="signal peptide" evidence="1">
    <location>
        <begin position="1"/>
        <end position="19"/>
    </location>
</feature>
<keyword evidence="1" id="KW-0732">Signal</keyword>
<protein>
    <submittedName>
        <fullName evidence="3">Porin family protein</fullName>
    </submittedName>
</protein>
<dbReference type="InterPro" id="IPR011250">
    <property type="entry name" value="OMP/PagP_B-barrel"/>
</dbReference>
<gene>
    <name evidence="3" type="ORF">AAEO56_13645</name>
</gene>
<evidence type="ECO:0000256" key="1">
    <source>
        <dbReference type="SAM" id="SignalP"/>
    </source>
</evidence>
<keyword evidence="4" id="KW-1185">Reference proteome</keyword>
<sequence length="182" mass="19467">MKKIIFLLTALAGSFAMQAQGIDFGIKAGANFANFTGGDINTKSITSFHAGAVVELNIVPVFSVQAEALFSSQGATYKDTALNITKDINLKYVSVPVLAKFYVLPKLSVMAGPQFSFLVDDADEAFKSKKFDLAASGGVELKIIAGLFAQARYNIGLTKVNDDQVSGDVKNAVFQLSLGYFF</sequence>
<evidence type="ECO:0000259" key="2">
    <source>
        <dbReference type="Pfam" id="PF13568"/>
    </source>
</evidence>
<dbReference type="InterPro" id="IPR025665">
    <property type="entry name" value="Beta-barrel_OMP_2"/>
</dbReference>
<proteinExistence type="predicted"/>
<name>A0ABU9HYR2_9FLAO</name>
<reference evidence="3 4" key="1">
    <citation type="submission" date="2024-04" db="EMBL/GenBank/DDBJ databases">
        <title>Flavobacterium sp. DGU11 16S ribosomal RNA gene Genome sequencing and assembly.</title>
        <authorList>
            <person name="Park S."/>
        </authorList>
    </citation>
    <scope>NUCLEOTIDE SEQUENCE [LARGE SCALE GENOMIC DNA]</scope>
    <source>
        <strain evidence="3 4">DGU11</strain>
    </source>
</reference>
<comment type="caution">
    <text evidence="3">The sequence shown here is derived from an EMBL/GenBank/DDBJ whole genome shotgun (WGS) entry which is preliminary data.</text>
</comment>
<dbReference type="RefSeq" id="WP_341697629.1">
    <property type="nucleotide sequence ID" value="NZ_JBBYHR010000008.1"/>
</dbReference>
<dbReference type="Proteomes" id="UP001464555">
    <property type="component" value="Unassembled WGS sequence"/>
</dbReference>
<dbReference type="EMBL" id="JBBYHR010000008">
    <property type="protein sequence ID" value="MEL1245315.1"/>
    <property type="molecule type" value="Genomic_DNA"/>
</dbReference>
<evidence type="ECO:0000313" key="4">
    <source>
        <dbReference type="Proteomes" id="UP001464555"/>
    </source>
</evidence>